<keyword evidence="3" id="KW-1003">Cell membrane</keyword>
<feature type="transmembrane region" description="Helical" evidence="7">
    <location>
        <begin position="12"/>
        <end position="33"/>
    </location>
</feature>
<keyword evidence="2 7" id="KW-0813">Transport</keyword>
<evidence type="ECO:0000256" key="6">
    <source>
        <dbReference type="ARBA" id="ARBA00023136"/>
    </source>
</evidence>
<feature type="domain" description="Tripartite ATP-independent periplasmic transporters DctQ component" evidence="8">
    <location>
        <begin position="25"/>
        <end position="149"/>
    </location>
</feature>
<evidence type="ECO:0000259" key="8">
    <source>
        <dbReference type="Pfam" id="PF04290"/>
    </source>
</evidence>
<reference evidence="9 10" key="1">
    <citation type="submission" date="2023-11" db="EMBL/GenBank/DDBJ databases">
        <title>MicrobeMod: A computational toolkit for identifying prokaryotic methylation and restriction-modification with nanopore sequencing.</title>
        <authorList>
            <person name="Crits-Christoph A."/>
            <person name="Kang S.C."/>
            <person name="Lee H."/>
            <person name="Ostrov N."/>
        </authorList>
    </citation>
    <scope>NUCLEOTIDE SEQUENCE [LARGE SCALE GENOMIC DNA]</scope>
    <source>
        <strain evidence="9 10">ATCC BAA-805</strain>
    </source>
</reference>
<keyword evidence="4 7" id="KW-0812">Transmembrane</keyword>
<dbReference type="Proteomes" id="UP001324794">
    <property type="component" value="Chromosome"/>
</dbReference>
<feature type="transmembrane region" description="Helical" evidence="7">
    <location>
        <begin position="129"/>
        <end position="148"/>
    </location>
</feature>
<gene>
    <name evidence="9" type="ORF">SR894_19325</name>
</gene>
<comment type="subunit">
    <text evidence="7">The complex comprises the extracytoplasmic solute receptor protein and the two transmembrane proteins.</text>
</comment>
<keyword evidence="6 7" id="KW-0472">Membrane</keyword>
<sequence length="168" mass="17961">MTRIVLRRLAIAMAMAGGVLLLSAIGISLLSMLGRRLWSAPISGDIELLQMLIAVAVACFLPLCEINDRHIRVDIVGTFLPALFNRVLLAIAHLVLALVSGLLVWRTALLALDSLTYNAQSVQLGIPQWIPQAAMLPGIAMLGMCALYQGIYCVAHDVEAAASEGDSL</sequence>
<evidence type="ECO:0000256" key="2">
    <source>
        <dbReference type="ARBA" id="ARBA00022448"/>
    </source>
</evidence>
<protein>
    <recommendedName>
        <fullName evidence="7">TRAP transporter small permease protein</fullName>
    </recommendedName>
</protein>
<dbReference type="InterPro" id="IPR055348">
    <property type="entry name" value="DctQ"/>
</dbReference>
<name>A0ABZ0YJK4_9GAMM</name>
<evidence type="ECO:0000256" key="4">
    <source>
        <dbReference type="ARBA" id="ARBA00022692"/>
    </source>
</evidence>
<keyword evidence="10" id="KW-1185">Reference proteome</keyword>
<dbReference type="RefSeq" id="WP_223288574.1">
    <property type="nucleotide sequence ID" value="NZ_CP140255.1"/>
</dbReference>
<comment type="similarity">
    <text evidence="7">Belongs to the TRAP transporter small permease family.</text>
</comment>
<evidence type="ECO:0000313" key="10">
    <source>
        <dbReference type="Proteomes" id="UP001324794"/>
    </source>
</evidence>
<dbReference type="Pfam" id="PF04290">
    <property type="entry name" value="DctQ"/>
    <property type="match status" value="1"/>
</dbReference>
<dbReference type="EMBL" id="CP140255">
    <property type="protein sequence ID" value="WQH12280.1"/>
    <property type="molecule type" value="Genomic_DNA"/>
</dbReference>
<evidence type="ECO:0000313" key="9">
    <source>
        <dbReference type="EMBL" id="WQH12280.1"/>
    </source>
</evidence>
<feature type="transmembrane region" description="Helical" evidence="7">
    <location>
        <begin position="87"/>
        <end position="109"/>
    </location>
</feature>
<keyword evidence="7" id="KW-0997">Cell inner membrane</keyword>
<evidence type="ECO:0000256" key="3">
    <source>
        <dbReference type="ARBA" id="ARBA00022475"/>
    </source>
</evidence>
<evidence type="ECO:0000256" key="7">
    <source>
        <dbReference type="RuleBase" id="RU369079"/>
    </source>
</evidence>
<keyword evidence="5 7" id="KW-1133">Transmembrane helix</keyword>
<comment type="subcellular location">
    <subcellularLocation>
        <location evidence="7">Cell inner membrane</location>
        <topology evidence="7">Multi-pass membrane protein</topology>
    </subcellularLocation>
    <subcellularLocation>
        <location evidence="1">Cell membrane</location>
        <topology evidence="1">Multi-pass membrane protein</topology>
    </subcellularLocation>
</comment>
<proteinExistence type="inferred from homology"/>
<organism evidence="9 10">
    <name type="scientific">Vreelandella neptunia</name>
    <dbReference type="NCBI Taxonomy" id="115551"/>
    <lineage>
        <taxon>Bacteria</taxon>
        <taxon>Pseudomonadati</taxon>
        <taxon>Pseudomonadota</taxon>
        <taxon>Gammaproteobacteria</taxon>
        <taxon>Oceanospirillales</taxon>
        <taxon>Halomonadaceae</taxon>
        <taxon>Vreelandella</taxon>
    </lineage>
</organism>
<feature type="transmembrane region" description="Helical" evidence="7">
    <location>
        <begin position="48"/>
        <end position="66"/>
    </location>
</feature>
<evidence type="ECO:0000256" key="1">
    <source>
        <dbReference type="ARBA" id="ARBA00004651"/>
    </source>
</evidence>
<evidence type="ECO:0000256" key="5">
    <source>
        <dbReference type="ARBA" id="ARBA00022989"/>
    </source>
</evidence>
<comment type="function">
    <text evidence="7">Part of the tripartite ATP-independent periplasmic (TRAP) transport system.</text>
</comment>
<accession>A0ABZ0YJK4</accession>